<dbReference type="KEGG" id="saqu:EJC51_21195"/>
<dbReference type="EMBL" id="CP034463">
    <property type="protein sequence ID" value="AZP23358.1"/>
    <property type="molecule type" value="Genomic_DNA"/>
</dbReference>
<evidence type="ECO:0000313" key="2">
    <source>
        <dbReference type="Proteomes" id="UP000280197"/>
    </source>
</evidence>
<sequence length="141" mass="15605">MGSLPDLRVPGTSAGDWQSLLDLVVERGWSHEYVEGDTPLPPPRAAAVLARPADAECPQLRVWPADGILAIFRFLGDEEIDFDVDLRELQGQGRLDLFCGFLRTLGRRLGKPVFMDPEGSYGDPILVYDVGIDRVVLLMEP</sequence>
<dbReference type="Proteomes" id="UP000280197">
    <property type="component" value="Chromosome"/>
</dbReference>
<name>A0A3S9IG68_9ACTN</name>
<dbReference type="RefSeq" id="WP_126277063.1">
    <property type="nucleotide sequence ID" value="NZ_CP034463.1"/>
</dbReference>
<evidence type="ECO:0000313" key="1">
    <source>
        <dbReference type="EMBL" id="AZP23358.1"/>
    </source>
</evidence>
<reference evidence="1 2" key="1">
    <citation type="submission" date="2018-12" db="EMBL/GenBank/DDBJ databases">
        <authorList>
            <person name="Li K."/>
        </authorList>
    </citation>
    <scope>NUCLEOTIDE SEQUENCE [LARGE SCALE GENOMIC DNA]</scope>
    <source>
        <strain evidence="2">CR22</strain>
    </source>
</reference>
<keyword evidence="2" id="KW-1185">Reference proteome</keyword>
<accession>A0A3S9IG68</accession>
<gene>
    <name evidence="1" type="ORF">EJC51_21195</name>
</gene>
<proteinExistence type="predicted"/>
<organism evidence="1 2">
    <name type="scientific">Streptomyces aquilus</name>
    <dbReference type="NCBI Taxonomy" id="2548456"/>
    <lineage>
        <taxon>Bacteria</taxon>
        <taxon>Bacillati</taxon>
        <taxon>Actinomycetota</taxon>
        <taxon>Actinomycetes</taxon>
        <taxon>Kitasatosporales</taxon>
        <taxon>Streptomycetaceae</taxon>
        <taxon>Streptomyces</taxon>
    </lineage>
</organism>
<protein>
    <submittedName>
        <fullName evidence="1">Uncharacterized protein</fullName>
    </submittedName>
</protein>
<dbReference type="AlphaFoldDB" id="A0A3S9IG68"/>